<feature type="region of interest" description="Disordered" evidence="1">
    <location>
        <begin position="53"/>
        <end position="113"/>
    </location>
</feature>
<sequence>MSFANQGTRADLSKKKNSVEKVNPVSIKMFASLSWEVKRKILPELAKWFQEPKSKKLKEKDCEEVSEGNLAKSMAPPRKETSKKINAAEKVRTGGKYVPKVPGRPDFSEAIGSPSIPLPEKVKRRKEVGIVIRDSSVDGSSKRSENPSILQPRETKRLRVLEKFNIEDGTPDDMFTPVFTHGDSYIRKNDSIQGNHGMAQSPQWRQCKYRKVWVERSRWEERLRKEVAELSWRR</sequence>
<gene>
    <name evidence="2" type="ORF">FRX31_015744</name>
</gene>
<dbReference type="EMBL" id="JABWDY010018416">
    <property type="protein sequence ID" value="KAF5194669.1"/>
    <property type="molecule type" value="Genomic_DNA"/>
</dbReference>
<evidence type="ECO:0000313" key="2">
    <source>
        <dbReference type="EMBL" id="KAF5194669.1"/>
    </source>
</evidence>
<keyword evidence="3" id="KW-1185">Reference proteome</keyword>
<accession>A0A7J6WBD7</accession>
<feature type="region of interest" description="Disordered" evidence="1">
    <location>
        <begin position="133"/>
        <end position="154"/>
    </location>
</feature>
<dbReference type="AlphaFoldDB" id="A0A7J6WBD7"/>
<organism evidence="2 3">
    <name type="scientific">Thalictrum thalictroides</name>
    <name type="common">Rue-anemone</name>
    <name type="synonym">Anemone thalictroides</name>
    <dbReference type="NCBI Taxonomy" id="46969"/>
    <lineage>
        <taxon>Eukaryota</taxon>
        <taxon>Viridiplantae</taxon>
        <taxon>Streptophyta</taxon>
        <taxon>Embryophyta</taxon>
        <taxon>Tracheophyta</taxon>
        <taxon>Spermatophyta</taxon>
        <taxon>Magnoliopsida</taxon>
        <taxon>Ranunculales</taxon>
        <taxon>Ranunculaceae</taxon>
        <taxon>Thalictroideae</taxon>
        <taxon>Thalictrum</taxon>
    </lineage>
</organism>
<comment type="caution">
    <text evidence="2">The sequence shown here is derived from an EMBL/GenBank/DDBJ whole genome shotgun (WGS) entry which is preliminary data.</text>
</comment>
<evidence type="ECO:0000256" key="1">
    <source>
        <dbReference type="SAM" id="MobiDB-lite"/>
    </source>
</evidence>
<name>A0A7J6WBD7_THATH</name>
<proteinExistence type="predicted"/>
<dbReference type="Proteomes" id="UP000554482">
    <property type="component" value="Unassembled WGS sequence"/>
</dbReference>
<evidence type="ECO:0000313" key="3">
    <source>
        <dbReference type="Proteomes" id="UP000554482"/>
    </source>
</evidence>
<protein>
    <submittedName>
        <fullName evidence="2">Uncharacterized protein</fullName>
    </submittedName>
</protein>
<feature type="compositionally biased region" description="Basic and acidic residues" evidence="1">
    <location>
        <begin position="53"/>
        <end position="63"/>
    </location>
</feature>
<feature type="compositionally biased region" description="Basic and acidic residues" evidence="1">
    <location>
        <begin position="77"/>
        <end position="92"/>
    </location>
</feature>
<reference evidence="2 3" key="1">
    <citation type="submission" date="2020-06" db="EMBL/GenBank/DDBJ databases">
        <title>Transcriptomic and genomic resources for Thalictrum thalictroides and T. hernandezii: Facilitating candidate gene discovery in an emerging model plant lineage.</title>
        <authorList>
            <person name="Arias T."/>
            <person name="Riano-Pachon D.M."/>
            <person name="Di Stilio V.S."/>
        </authorList>
    </citation>
    <scope>NUCLEOTIDE SEQUENCE [LARGE SCALE GENOMIC DNA]</scope>
    <source>
        <strain evidence="3">cv. WT478/WT964</strain>
        <tissue evidence="2">Leaves</tissue>
    </source>
</reference>